<organism evidence="1 2">
    <name type="scientific">Gossypium lobatum</name>
    <dbReference type="NCBI Taxonomy" id="34289"/>
    <lineage>
        <taxon>Eukaryota</taxon>
        <taxon>Viridiplantae</taxon>
        <taxon>Streptophyta</taxon>
        <taxon>Embryophyta</taxon>
        <taxon>Tracheophyta</taxon>
        <taxon>Spermatophyta</taxon>
        <taxon>Magnoliopsida</taxon>
        <taxon>eudicotyledons</taxon>
        <taxon>Gunneridae</taxon>
        <taxon>Pentapetalae</taxon>
        <taxon>rosids</taxon>
        <taxon>malvids</taxon>
        <taxon>Malvales</taxon>
        <taxon>Malvaceae</taxon>
        <taxon>Malvoideae</taxon>
        <taxon>Gossypium</taxon>
    </lineage>
</organism>
<gene>
    <name evidence="1" type="ORF">Golob_007749</name>
</gene>
<dbReference type="PANTHER" id="PTHR15319">
    <property type="entry name" value="TATA BOX-BINDING PROTEIN ASSOCIATED FACTOR RNA POLYMERASE I SUBUNIT C"/>
    <property type="match status" value="1"/>
</dbReference>
<dbReference type="GO" id="GO:0001164">
    <property type="term" value="F:RNA polymerase I core promoter sequence-specific DNA binding"/>
    <property type="evidence" value="ECO:0007669"/>
    <property type="project" value="TreeGrafter"/>
</dbReference>
<protein>
    <submittedName>
        <fullName evidence="1">Uncharacterized protein</fullName>
    </submittedName>
</protein>
<dbReference type="InterPro" id="IPR038801">
    <property type="entry name" value="TAF1C"/>
</dbReference>
<dbReference type="EMBL" id="JABEZX010000008">
    <property type="protein sequence ID" value="MBA0562726.1"/>
    <property type="molecule type" value="Genomic_DNA"/>
</dbReference>
<reference evidence="1 2" key="1">
    <citation type="journal article" date="2019" name="Genome Biol. Evol.">
        <title>Insights into the evolution of the New World diploid cottons (Gossypium, subgenus Houzingenia) based on genome sequencing.</title>
        <authorList>
            <person name="Grover C.E."/>
            <person name="Arick M.A. 2nd"/>
            <person name="Thrash A."/>
            <person name="Conover J.L."/>
            <person name="Sanders W.S."/>
            <person name="Peterson D.G."/>
            <person name="Frelichowski J.E."/>
            <person name="Scheffler J.A."/>
            <person name="Scheffler B.E."/>
            <person name="Wendel J.F."/>
        </authorList>
    </citation>
    <scope>NUCLEOTIDE SEQUENCE [LARGE SCALE GENOMIC DNA]</scope>
    <source>
        <strain evidence="1">157</strain>
        <tissue evidence="1">Leaf</tissue>
    </source>
</reference>
<keyword evidence="2" id="KW-1185">Reference proteome</keyword>
<dbReference type="GO" id="GO:0001650">
    <property type="term" value="C:fibrillar center"/>
    <property type="evidence" value="ECO:0007669"/>
    <property type="project" value="TreeGrafter"/>
</dbReference>
<dbReference type="PANTHER" id="PTHR15319:SF1">
    <property type="entry name" value="TATA BOX-BINDING PROTEIN-ASSOCIATED FACTOR RNA POLYMERASE I SUBUNIT C"/>
    <property type="match status" value="1"/>
</dbReference>
<comment type="caution">
    <text evidence="1">The sequence shown here is derived from an EMBL/GenBank/DDBJ whole genome shotgun (WGS) entry which is preliminary data.</text>
</comment>
<proteinExistence type="predicted"/>
<dbReference type="Proteomes" id="UP000593572">
    <property type="component" value="Unassembled WGS sequence"/>
</dbReference>
<accession>A0A7J8MDK9</accession>
<sequence>MSGTQVRQAISGINDMCTMMGKVSPNEYPLSEVRVENDLVDDFDGSYVPKESVVLLENGALFLFDLASCVNWLKLNAYVKKTKIEMLNPYAIVDKDQFLAFSRAKADGFQFVLASKSLLLLCDVCKPMVPLLCWAHHLHNPCFIDVIRLSELRSQFRDDTYQWATESGFCIILGLFWNCEFRLFCYSPSSASEGYVAIEISKFCKPFLSRDLSKLLCESDEFDGDNEYEFPKRFKYLNLNYLRGYLNDMTMPLKFLPDDSFVGPILPLPILLTLHKFRNGCPDSDKMCGFSLNVEFGLRFNEVMRVAAEMIILDSSLLNNDETVSLTDDMDEMWVNSQMPK</sequence>
<name>A0A7J8MDK9_9ROSI</name>
<evidence type="ECO:0000313" key="1">
    <source>
        <dbReference type="EMBL" id="MBA0562726.1"/>
    </source>
</evidence>
<evidence type="ECO:0000313" key="2">
    <source>
        <dbReference type="Proteomes" id="UP000593572"/>
    </source>
</evidence>
<dbReference type="AlphaFoldDB" id="A0A7J8MDK9"/>